<feature type="compositionally biased region" description="Polar residues" evidence="1">
    <location>
        <begin position="50"/>
        <end position="59"/>
    </location>
</feature>
<organism evidence="2 3">
    <name type="scientific">Gigaspora margarita</name>
    <dbReference type="NCBI Taxonomy" id="4874"/>
    <lineage>
        <taxon>Eukaryota</taxon>
        <taxon>Fungi</taxon>
        <taxon>Fungi incertae sedis</taxon>
        <taxon>Mucoromycota</taxon>
        <taxon>Glomeromycotina</taxon>
        <taxon>Glomeromycetes</taxon>
        <taxon>Diversisporales</taxon>
        <taxon>Gigasporaceae</taxon>
        <taxon>Gigaspora</taxon>
    </lineage>
</organism>
<evidence type="ECO:0000256" key="1">
    <source>
        <dbReference type="SAM" id="MobiDB-lite"/>
    </source>
</evidence>
<gene>
    <name evidence="2" type="ORF">GMARGA_LOCUS38359</name>
</gene>
<comment type="caution">
    <text evidence="2">The sequence shown here is derived from an EMBL/GenBank/DDBJ whole genome shotgun (WGS) entry which is preliminary data.</text>
</comment>
<evidence type="ECO:0000313" key="3">
    <source>
        <dbReference type="Proteomes" id="UP000789901"/>
    </source>
</evidence>
<evidence type="ECO:0000313" key="2">
    <source>
        <dbReference type="EMBL" id="CAG8846825.1"/>
    </source>
</evidence>
<dbReference type="Proteomes" id="UP000789901">
    <property type="component" value="Unassembled WGS sequence"/>
</dbReference>
<feature type="non-terminal residue" evidence="2">
    <location>
        <position position="101"/>
    </location>
</feature>
<dbReference type="EMBL" id="CAJVQB010085079">
    <property type="protein sequence ID" value="CAG8846825.1"/>
    <property type="molecule type" value="Genomic_DNA"/>
</dbReference>
<proteinExistence type="predicted"/>
<name>A0ABN7X551_GIGMA</name>
<reference evidence="2 3" key="1">
    <citation type="submission" date="2021-06" db="EMBL/GenBank/DDBJ databases">
        <authorList>
            <person name="Kallberg Y."/>
            <person name="Tangrot J."/>
            <person name="Rosling A."/>
        </authorList>
    </citation>
    <scope>NUCLEOTIDE SEQUENCE [LARGE SCALE GENOMIC DNA]</scope>
    <source>
        <strain evidence="2 3">120-4 pot B 10/14</strain>
    </source>
</reference>
<accession>A0ABN7X551</accession>
<keyword evidence="3" id="KW-1185">Reference proteome</keyword>
<feature type="region of interest" description="Disordered" evidence="1">
    <location>
        <begin position="50"/>
        <end position="101"/>
    </location>
</feature>
<protein>
    <submittedName>
        <fullName evidence="2">2716_t:CDS:1</fullName>
    </submittedName>
</protein>
<feature type="compositionally biased region" description="Acidic residues" evidence="1">
    <location>
        <begin position="83"/>
        <end position="101"/>
    </location>
</feature>
<sequence length="101" mass="11716">MSNKSNKNLYTLSNSNNSKLRVDIDNQNEFESLALTNIINIIVEHAKQSSFQIPNNIESEQQKRLDPESESSANYHKYKAESQESETELYDEPELESEYQN</sequence>